<name>A0A0F3N806_ANAPH</name>
<dbReference type="PANTHER" id="PTHR10434">
    <property type="entry name" value="1-ACYL-SN-GLYCEROL-3-PHOSPHATE ACYLTRANSFERASE"/>
    <property type="match status" value="1"/>
</dbReference>
<dbReference type="SMART" id="SM00563">
    <property type="entry name" value="PlsC"/>
    <property type="match status" value="1"/>
</dbReference>
<feature type="transmembrane region" description="Helical" evidence="4">
    <location>
        <begin position="12"/>
        <end position="36"/>
    </location>
</feature>
<keyword evidence="4" id="KW-0472">Membrane</keyword>
<keyword evidence="2 6" id="KW-0808">Transferase</keyword>
<dbReference type="PATRIC" id="fig|1359152.3.peg.1264"/>
<dbReference type="Pfam" id="PF01553">
    <property type="entry name" value="Acyltransferase"/>
    <property type="match status" value="1"/>
</dbReference>
<comment type="pathway">
    <text evidence="1">Lipid metabolism.</text>
</comment>
<evidence type="ECO:0000256" key="1">
    <source>
        <dbReference type="ARBA" id="ARBA00005189"/>
    </source>
</evidence>
<evidence type="ECO:0000313" key="7">
    <source>
        <dbReference type="Proteomes" id="UP000033441"/>
    </source>
</evidence>
<keyword evidence="3 6" id="KW-0012">Acyltransferase</keyword>
<sequence length="245" mass="27965">MYTTMYCEGKALSFYVLSTLFTILYFIITAPVLLFIPVSLRIVLATKWCKGILFLCKVLDGITYEVVGKDNMPSQPYIVASEHQSPLETIILFVEFPNVSYVLKQEVRFIPFIGLYLNLLKMVFIDRNQKVAALRKMVRECDACSKNGRTILIFPEGTRVRYGENGSKDYHVGIAMVYQKLQVPVVPVVMNTGKYWPAGIVSFKKKRGTVTIKILSPIEPDLGKEEFMETLKNRMIEGGRQLRNE</sequence>
<reference evidence="6 7" key="1">
    <citation type="submission" date="2015-02" db="EMBL/GenBank/DDBJ databases">
        <title>Genome Sequencing of Rickettsiales.</title>
        <authorList>
            <person name="Daugherty S.C."/>
            <person name="Su Q."/>
            <person name="Abolude K."/>
            <person name="Beier-Sexton M."/>
            <person name="Carlyon J.A."/>
            <person name="Carter R."/>
            <person name="Day N.P."/>
            <person name="Dumler S.J."/>
            <person name="Dyachenko V."/>
            <person name="Godinez A."/>
            <person name="Kurtti T.J."/>
            <person name="Lichay M."/>
            <person name="Mullins K.E."/>
            <person name="Ott S."/>
            <person name="Pappas-Brown V."/>
            <person name="Paris D.H."/>
            <person name="Patel P."/>
            <person name="Richards A.L."/>
            <person name="Sadzewicz L."/>
            <person name="Sears K."/>
            <person name="Seidman D."/>
            <person name="Sengamalay N."/>
            <person name="Stenos J."/>
            <person name="Tallon L.J."/>
            <person name="Vincent G."/>
            <person name="Fraser C.M."/>
            <person name="Munderloh U."/>
            <person name="Dunning-Hotopp J.C."/>
        </authorList>
    </citation>
    <scope>NUCLEOTIDE SEQUENCE [LARGE SCALE GENOMIC DNA]</scope>
    <source>
        <strain evidence="6 7">ApMUC09</strain>
    </source>
</reference>
<keyword evidence="4" id="KW-1133">Transmembrane helix</keyword>
<dbReference type="PANTHER" id="PTHR10434:SF40">
    <property type="entry name" value="1-ACYL-SN-GLYCEROL-3-PHOSPHATE ACYLTRANSFERASE"/>
    <property type="match status" value="1"/>
</dbReference>
<comment type="caution">
    <text evidence="6">The sequence shown here is derived from an EMBL/GenBank/DDBJ whole genome shotgun (WGS) entry which is preliminary data.</text>
</comment>
<evidence type="ECO:0000313" key="6">
    <source>
        <dbReference type="EMBL" id="KJV64170.1"/>
    </source>
</evidence>
<dbReference type="GO" id="GO:0006654">
    <property type="term" value="P:phosphatidic acid biosynthetic process"/>
    <property type="evidence" value="ECO:0007669"/>
    <property type="project" value="TreeGrafter"/>
</dbReference>
<accession>A0A0F3N806</accession>
<dbReference type="SUPFAM" id="SSF69593">
    <property type="entry name" value="Glycerol-3-phosphate (1)-acyltransferase"/>
    <property type="match status" value="1"/>
</dbReference>
<evidence type="ECO:0000256" key="3">
    <source>
        <dbReference type="ARBA" id="ARBA00023315"/>
    </source>
</evidence>
<dbReference type="Proteomes" id="UP000033441">
    <property type="component" value="Unassembled WGS sequence"/>
</dbReference>
<evidence type="ECO:0000256" key="2">
    <source>
        <dbReference type="ARBA" id="ARBA00022679"/>
    </source>
</evidence>
<dbReference type="InterPro" id="IPR002123">
    <property type="entry name" value="Plipid/glycerol_acylTrfase"/>
</dbReference>
<gene>
    <name evidence="6" type="ORF">APHMUC_1206</name>
</gene>
<proteinExistence type="predicted"/>
<evidence type="ECO:0000256" key="4">
    <source>
        <dbReference type="SAM" id="Phobius"/>
    </source>
</evidence>
<dbReference type="CDD" id="cd07989">
    <property type="entry name" value="LPLAT_AGPAT-like"/>
    <property type="match status" value="1"/>
</dbReference>
<organism evidence="6 7">
    <name type="scientific">Anaplasma phagocytophilum str. ApMUC09</name>
    <dbReference type="NCBI Taxonomy" id="1359152"/>
    <lineage>
        <taxon>Bacteria</taxon>
        <taxon>Pseudomonadati</taxon>
        <taxon>Pseudomonadota</taxon>
        <taxon>Alphaproteobacteria</taxon>
        <taxon>Rickettsiales</taxon>
        <taxon>Anaplasmataceae</taxon>
        <taxon>Anaplasma</taxon>
        <taxon>phagocytophilum group</taxon>
    </lineage>
</organism>
<evidence type="ECO:0000259" key="5">
    <source>
        <dbReference type="SMART" id="SM00563"/>
    </source>
</evidence>
<keyword evidence="4" id="KW-0812">Transmembrane</keyword>
<dbReference type="EMBL" id="LANV01000001">
    <property type="protein sequence ID" value="KJV64170.1"/>
    <property type="molecule type" value="Genomic_DNA"/>
</dbReference>
<protein>
    <submittedName>
        <fullName evidence="6">Acyltransferase family protein</fullName>
    </submittedName>
</protein>
<dbReference type="AlphaFoldDB" id="A0A0F3N806"/>
<feature type="domain" description="Phospholipid/glycerol acyltransferase" evidence="5">
    <location>
        <begin position="77"/>
        <end position="193"/>
    </location>
</feature>
<dbReference type="GO" id="GO:0003841">
    <property type="term" value="F:1-acylglycerol-3-phosphate O-acyltransferase activity"/>
    <property type="evidence" value="ECO:0007669"/>
    <property type="project" value="TreeGrafter"/>
</dbReference>